<reference evidence="2 3" key="1">
    <citation type="submission" date="2022-10" db="EMBL/GenBank/DDBJ databases">
        <title>Luteolibacter flavescens strain MCCC 1K03193, whole genome shotgun sequencing project.</title>
        <authorList>
            <person name="Zhao G."/>
            <person name="Shen L."/>
        </authorList>
    </citation>
    <scope>NUCLEOTIDE SEQUENCE [LARGE SCALE GENOMIC DNA]</scope>
    <source>
        <strain evidence="2 3">MCCC 1K03193</strain>
    </source>
</reference>
<evidence type="ECO:0000256" key="1">
    <source>
        <dbReference type="SAM" id="SignalP"/>
    </source>
</evidence>
<proteinExistence type="predicted"/>
<comment type="caution">
    <text evidence="2">The sequence shown here is derived from an EMBL/GenBank/DDBJ whole genome shotgun (WGS) entry which is preliminary data.</text>
</comment>
<accession>A0ABT3FJV1</accession>
<dbReference type="Proteomes" id="UP001207930">
    <property type="component" value="Unassembled WGS sequence"/>
</dbReference>
<gene>
    <name evidence="2" type="ORF">OKA04_03890</name>
</gene>
<keyword evidence="1" id="KW-0732">Signal</keyword>
<dbReference type="EMBL" id="JAPDDS010000002">
    <property type="protein sequence ID" value="MCW1883854.1"/>
    <property type="molecule type" value="Genomic_DNA"/>
</dbReference>
<feature type="chain" id="PRO_5046663769" evidence="1">
    <location>
        <begin position="19"/>
        <end position="547"/>
    </location>
</feature>
<protein>
    <submittedName>
        <fullName evidence="2">DUF4139 domain-containing protein</fullName>
    </submittedName>
</protein>
<evidence type="ECO:0000313" key="2">
    <source>
        <dbReference type="EMBL" id="MCW1883854.1"/>
    </source>
</evidence>
<name>A0ABT3FJV1_9BACT</name>
<keyword evidence="3" id="KW-1185">Reference proteome</keyword>
<organism evidence="2 3">
    <name type="scientific">Luteolibacter flavescens</name>
    <dbReference type="NCBI Taxonomy" id="1859460"/>
    <lineage>
        <taxon>Bacteria</taxon>
        <taxon>Pseudomonadati</taxon>
        <taxon>Verrucomicrobiota</taxon>
        <taxon>Verrucomicrobiia</taxon>
        <taxon>Verrucomicrobiales</taxon>
        <taxon>Verrucomicrobiaceae</taxon>
        <taxon>Luteolibacter</taxon>
    </lineage>
</organism>
<evidence type="ECO:0000313" key="3">
    <source>
        <dbReference type="Proteomes" id="UP001207930"/>
    </source>
</evidence>
<dbReference type="RefSeq" id="WP_264499816.1">
    <property type="nucleotide sequence ID" value="NZ_JAPDDS010000002.1"/>
</dbReference>
<feature type="signal peptide" evidence="1">
    <location>
        <begin position="1"/>
        <end position="18"/>
    </location>
</feature>
<sequence length="547" mass="59722">MMKLVLATGFLFAVSFHASGEIPAVPQVESVGLFKNGVAVVRASFEAKEAGSYVWDELPRSIHGGFWIESDGVVSVRATTRMVDEAVAVPTGILQRDLAGQSVTLRLKKGSEGGEAPVVSGKVWALPEQPVTKSWDSGFFDASSSWRGISPPRTETPASTGNFLVLESASGRQFIELYSIASISVDGPAVVAKRESEKPVMVFDVSQPPRDGGRVRITYLARGLAWAPSYRMDMGEGGKLSIRRSTVVRNELIGLRDTEVQLISGFPNIEFAHVDSALWGGATLTAFFQQLGQDTSRVSGARGAATQQMVMYNSVSAAPANALPDFQEGGAGDDLNYESIGKRSLAPGDSLSMELPAAETTCERVVEWVVKDPRDAYGRYLSSGMQRDENEAWDALKFVNPFDFPLTTAPVVITEGGRFRSQGLSQWVNPGQSTCLRMTKALSLQTRSSEVEEEGQRELVWVGGNNYRRTTVRGTLELHNFRGKEVTLDIRAEFSGEMIEAQDKPVARLRTEGVTSVNPRRELLWTLKLAPGEQKTVTYRYSVLVSH</sequence>